<gene>
    <name evidence="2" type="ORF">CN678_19515</name>
</gene>
<dbReference type="Proteomes" id="UP000220969">
    <property type="component" value="Unassembled WGS sequence"/>
</dbReference>
<dbReference type="RefSeq" id="WP_098164681.1">
    <property type="nucleotide sequence ID" value="NZ_NUEH01000045.1"/>
</dbReference>
<dbReference type="EMBL" id="NUEH01000045">
    <property type="protein sequence ID" value="PEI84510.1"/>
    <property type="molecule type" value="Genomic_DNA"/>
</dbReference>
<proteinExistence type="predicted"/>
<evidence type="ECO:0000256" key="1">
    <source>
        <dbReference type="SAM" id="SignalP"/>
    </source>
</evidence>
<feature type="chain" id="PRO_5044493798" evidence="1">
    <location>
        <begin position="24"/>
        <end position="652"/>
    </location>
</feature>
<feature type="signal peptide" evidence="1">
    <location>
        <begin position="1"/>
        <end position="23"/>
    </location>
</feature>
<accession>A0AB73RDA6</accession>
<sequence length="652" mass="73895">MKKLFSFLLFVFVIFSANNISFADEVIPFNKSFFAYNEPSFTSAKGNGGAQYGPQKALTVKEKRSDGWWKIGTWEGDKWINTDGEKKKIEKPYITFAEPKFTSPKGNDGNVIAPQVVTAIDGQEDGWLKIQTNEGNKWIFLNSEAVKVDKNFYAYNEPSFTSEKASGGNQYGPQKSLVVKEKRTNGWWKVATYEGDKWINLDGELKAFDKPFLVFYEPAFASQKGNMEVPYSPTTIRVVDGNTKGWFKVQTWEGDKWMYPGVAETVVLDKSFYSYNEPSLIATKGAGGNQFGPQKFLPILEKRPDGWWKVVTYEGPTWIAPDGIKMPVNANFTTFDEPYLEAKKSSEFGPQKNLVAYDGKKTAQGDFYLVSTYLGQKWMSLNGEKEFNEKREPMRKELGYNENDIGPDKEPQQRVAEVKASLRAQGLDDTFEVVRIPTEEEKAEFLRKEAEKQKDPKQGVARAGSVTSSWNIPDDWVQKGDIVVTAGSGYGLVGHVGIIGKDFTETQGFSGANKGEYLLVHAPGKTASPVVQIMPLSNWEFIHKGNPKYSQFLYLRYKDHKDVAFKAADIAYNQFYKNSSKFRYDVFASSAQSNDYNTYSSKLVYLSYLHAGFNIFPTGFFYVLHPYDYISPITTWRGLKIYYHGEGGKWWG</sequence>
<dbReference type="AlphaFoldDB" id="A0AB73RDA6"/>
<dbReference type="InterPro" id="IPR038765">
    <property type="entry name" value="Papain-like_cys_pep_sf"/>
</dbReference>
<dbReference type="Gene3D" id="3.90.1720.10">
    <property type="entry name" value="endopeptidase domain like (from Nostoc punctiforme)"/>
    <property type="match status" value="1"/>
</dbReference>
<reference evidence="2" key="1">
    <citation type="submission" date="2017-09" db="EMBL/GenBank/DDBJ databases">
        <title>Large-scale bioinformatics analysis of Bacillus genomes uncovers conserved roles of natural products in bacterial physiology.</title>
        <authorList>
            <consortium name="Agbiome Team Llc"/>
            <person name="Bleich R.M."/>
            <person name="Kirk G.J."/>
            <person name="Santa Maria K.C."/>
            <person name="Allen S.E."/>
            <person name="Farag S."/>
            <person name="Shank E.A."/>
            <person name="Bowers A."/>
        </authorList>
    </citation>
    <scope>NUCLEOTIDE SEQUENCE</scope>
    <source>
        <strain evidence="2">AFS005430</strain>
    </source>
</reference>
<dbReference type="SUPFAM" id="SSF54001">
    <property type="entry name" value="Cysteine proteinases"/>
    <property type="match status" value="1"/>
</dbReference>
<name>A0AB73RDA6_9BACI</name>
<keyword evidence="1" id="KW-0732">Signal</keyword>
<organism evidence="2">
    <name type="scientific">Bacillus toyonensis</name>
    <dbReference type="NCBI Taxonomy" id="155322"/>
    <lineage>
        <taxon>Bacteria</taxon>
        <taxon>Bacillati</taxon>
        <taxon>Bacillota</taxon>
        <taxon>Bacilli</taxon>
        <taxon>Bacillales</taxon>
        <taxon>Bacillaceae</taxon>
        <taxon>Bacillus</taxon>
        <taxon>Bacillus cereus group</taxon>
    </lineage>
</organism>
<protein>
    <submittedName>
        <fullName evidence="2">Uncharacterized protein</fullName>
    </submittedName>
</protein>
<comment type="caution">
    <text evidence="2">The sequence shown here is derived from an EMBL/GenBank/DDBJ whole genome shotgun (WGS) entry which is preliminary data.</text>
</comment>
<evidence type="ECO:0000313" key="2">
    <source>
        <dbReference type="EMBL" id="PEI84510.1"/>
    </source>
</evidence>